<evidence type="ECO:0000313" key="5">
    <source>
        <dbReference type="EMBL" id="KAK9500582.1"/>
    </source>
</evidence>
<dbReference type="InterPro" id="IPR015943">
    <property type="entry name" value="WD40/YVTN_repeat-like_dom_sf"/>
</dbReference>
<reference evidence="5 6" key="1">
    <citation type="submission" date="2022-12" db="EMBL/GenBank/DDBJ databases">
        <title>Chromosome-level genome assembly of true bugs.</title>
        <authorList>
            <person name="Ma L."/>
            <person name="Li H."/>
        </authorList>
    </citation>
    <scope>NUCLEOTIDE SEQUENCE [LARGE SCALE GENOMIC DNA]</scope>
    <source>
        <strain evidence="5">Lab_2022b</strain>
    </source>
</reference>
<dbReference type="AlphaFoldDB" id="A0AAW1CQA0"/>
<organism evidence="5 6">
    <name type="scientific">Rhynocoris fuscipes</name>
    <dbReference type="NCBI Taxonomy" id="488301"/>
    <lineage>
        <taxon>Eukaryota</taxon>
        <taxon>Metazoa</taxon>
        <taxon>Ecdysozoa</taxon>
        <taxon>Arthropoda</taxon>
        <taxon>Hexapoda</taxon>
        <taxon>Insecta</taxon>
        <taxon>Pterygota</taxon>
        <taxon>Neoptera</taxon>
        <taxon>Paraneoptera</taxon>
        <taxon>Hemiptera</taxon>
        <taxon>Heteroptera</taxon>
        <taxon>Panheteroptera</taxon>
        <taxon>Cimicomorpha</taxon>
        <taxon>Reduviidae</taxon>
        <taxon>Harpactorinae</taxon>
        <taxon>Harpactorini</taxon>
        <taxon>Rhynocoris</taxon>
    </lineage>
</organism>
<evidence type="ECO:0000256" key="1">
    <source>
        <dbReference type="ARBA" id="ARBA00004123"/>
    </source>
</evidence>
<dbReference type="InterPro" id="IPR001680">
    <property type="entry name" value="WD40_rpt"/>
</dbReference>
<dbReference type="EMBL" id="JAPXFL010000010">
    <property type="protein sequence ID" value="KAK9500582.1"/>
    <property type="molecule type" value="Genomic_DNA"/>
</dbReference>
<sequence length="333" mass="38220">MSISNLSYFKEQVYNRIDRNYVSMKVSRVRWKPEDNNASPEYIVSGSYSEKVNSIDLWYYPSERDDDDEMFMNLPLNSINIKQGDITGLLFHEKNKFMYSCSQGTVGIIKIINNKMELLNEWEVCDEAAGFDIDLSSKEICVFGDTVVFFGIETDSNRGIINTDDVKCLSFLRQEEIVIGNLRGQLFVYDLRSYLKPSMAFAYNPESSVGVTCIKPYPLQKHILVASGLDGNITTWDLRKSTSPTDLYSGHDSPISHFQFSDRRPNNMFTTCYSGEMWHWTNFDSMLNGKQPDVQVLLERKKYPTNHCDIYNEHLVASTDNDSLVVVSPIKLL</sequence>
<dbReference type="SMART" id="SM00320">
    <property type="entry name" value="WD40"/>
    <property type="match status" value="4"/>
</dbReference>
<evidence type="ECO:0000256" key="2">
    <source>
        <dbReference type="ARBA" id="ARBA00022574"/>
    </source>
</evidence>
<keyword evidence="6" id="KW-1185">Reference proteome</keyword>
<dbReference type="GO" id="GO:0031080">
    <property type="term" value="C:nuclear pore outer ring"/>
    <property type="evidence" value="ECO:0007669"/>
    <property type="project" value="TreeGrafter"/>
</dbReference>
<gene>
    <name evidence="5" type="ORF">O3M35_001821</name>
</gene>
<comment type="subcellular location">
    <subcellularLocation>
        <location evidence="1">Nucleus</location>
    </subcellularLocation>
</comment>
<dbReference type="PANTHER" id="PTHR22652">
    <property type="entry name" value="NUCLEOPORIN NUP43"/>
    <property type="match status" value="1"/>
</dbReference>
<dbReference type="Proteomes" id="UP001461498">
    <property type="component" value="Unassembled WGS sequence"/>
</dbReference>
<evidence type="ECO:0000256" key="3">
    <source>
        <dbReference type="ARBA" id="ARBA00022737"/>
    </source>
</evidence>
<accession>A0AAW1CQA0</accession>
<evidence type="ECO:0008006" key="7">
    <source>
        <dbReference type="Google" id="ProtNLM"/>
    </source>
</evidence>
<evidence type="ECO:0000313" key="6">
    <source>
        <dbReference type="Proteomes" id="UP001461498"/>
    </source>
</evidence>
<dbReference type="Gene3D" id="2.130.10.10">
    <property type="entry name" value="YVTN repeat-like/Quinoprotein amine dehydrogenase"/>
    <property type="match status" value="1"/>
</dbReference>
<dbReference type="PANTHER" id="PTHR22652:SF0">
    <property type="entry name" value="NUCLEOPORIN NUP43"/>
    <property type="match status" value="1"/>
</dbReference>
<protein>
    <recommendedName>
        <fullName evidence="7">Nucleoporin Nup43</fullName>
    </recommendedName>
</protein>
<keyword evidence="2" id="KW-0853">WD repeat</keyword>
<proteinExistence type="predicted"/>
<dbReference type="InterPro" id="IPR036322">
    <property type="entry name" value="WD40_repeat_dom_sf"/>
</dbReference>
<dbReference type="SUPFAM" id="SSF50978">
    <property type="entry name" value="WD40 repeat-like"/>
    <property type="match status" value="1"/>
</dbReference>
<evidence type="ECO:0000256" key="4">
    <source>
        <dbReference type="ARBA" id="ARBA00023242"/>
    </source>
</evidence>
<name>A0AAW1CQA0_9HEMI</name>
<keyword evidence="3" id="KW-0677">Repeat</keyword>
<keyword evidence="4" id="KW-0539">Nucleus</keyword>
<comment type="caution">
    <text evidence="5">The sequence shown here is derived from an EMBL/GenBank/DDBJ whole genome shotgun (WGS) entry which is preliminary data.</text>
</comment>